<sequence>VLRRLAVTAQDGLARAIVPAHTPLDGDLVFAAATGAVPLADPVGDLARLGDAAARVLARAVALGVYRASALPVAGAQAAWRDRFGG</sequence>
<comment type="caution">
    <text evidence="2">The sequence shown here is derived from an EMBL/GenBank/DDBJ whole genome shotgun (WGS) entry which is preliminary data.</text>
</comment>
<dbReference type="GO" id="GO:0004177">
    <property type="term" value="F:aminopeptidase activity"/>
    <property type="evidence" value="ECO:0007669"/>
    <property type="project" value="TreeGrafter"/>
</dbReference>
<dbReference type="RefSeq" id="WP_048454721.1">
    <property type="nucleotide sequence ID" value="NZ_LABZ01000461.1"/>
</dbReference>
<dbReference type="PATRIC" id="fig|1187852.3.peg.5185"/>
<dbReference type="EMBL" id="LABZ01000461">
    <property type="protein sequence ID" value="KMO27181.1"/>
    <property type="molecule type" value="Genomic_DNA"/>
</dbReference>
<proteinExistence type="inferred from homology"/>
<comment type="similarity">
    <text evidence="1">Belongs to the peptidase S58 family.</text>
</comment>
<reference evidence="2 3" key="1">
    <citation type="submission" date="2015-03" db="EMBL/GenBank/DDBJ databases">
        <title>Genome sequencing of Methylobacterium tarhaniae DSM 25844.</title>
        <authorList>
            <person name="Chaudhry V."/>
            <person name="Patil P.B."/>
        </authorList>
    </citation>
    <scope>NUCLEOTIDE SEQUENCE [LARGE SCALE GENOMIC DNA]</scope>
    <source>
        <strain evidence="2 3">DSM 25844</strain>
    </source>
</reference>
<dbReference type="InterPro" id="IPR005321">
    <property type="entry name" value="Peptidase_S58_DmpA"/>
</dbReference>
<protein>
    <submittedName>
        <fullName evidence="2">Peptidase T4</fullName>
    </submittedName>
</protein>
<dbReference type="InterPro" id="IPR016117">
    <property type="entry name" value="ArgJ-like_dom_sf"/>
</dbReference>
<dbReference type="SUPFAM" id="SSF56266">
    <property type="entry name" value="DmpA/ArgJ-like"/>
    <property type="match status" value="1"/>
</dbReference>
<accession>A0A0J6UMD7</accession>
<dbReference type="Pfam" id="PF03576">
    <property type="entry name" value="Peptidase_S58"/>
    <property type="match status" value="1"/>
</dbReference>
<dbReference type="PANTHER" id="PTHR36512">
    <property type="entry name" value="D-AMINOPEPTIDASE"/>
    <property type="match status" value="1"/>
</dbReference>
<dbReference type="Proteomes" id="UP000036449">
    <property type="component" value="Unassembled WGS sequence"/>
</dbReference>
<keyword evidence="3" id="KW-1185">Reference proteome</keyword>
<dbReference type="Gene3D" id="3.60.70.12">
    <property type="entry name" value="L-amino peptidase D-ALA esterase/amidase"/>
    <property type="match status" value="1"/>
</dbReference>
<feature type="non-terminal residue" evidence="2">
    <location>
        <position position="1"/>
    </location>
</feature>
<evidence type="ECO:0000256" key="1">
    <source>
        <dbReference type="ARBA" id="ARBA00007068"/>
    </source>
</evidence>
<organism evidence="2 3">
    <name type="scientific">Methylobacterium tarhaniae</name>
    <dbReference type="NCBI Taxonomy" id="1187852"/>
    <lineage>
        <taxon>Bacteria</taxon>
        <taxon>Pseudomonadati</taxon>
        <taxon>Pseudomonadota</taxon>
        <taxon>Alphaproteobacteria</taxon>
        <taxon>Hyphomicrobiales</taxon>
        <taxon>Methylobacteriaceae</taxon>
        <taxon>Methylobacterium</taxon>
    </lineage>
</organism>
<evidence type="ECO:0000313" key="3">
    <source>
        <dbReference type="Proteomes" id="UP000036449"/>
    </source>
</evidence>
<evidence type="ECO:0000313" key="2">
    <source>
        <dbReference type="EMBL" id="KMO27181.1"/>
    </source>
</evidence>
<name>A0A0J6UMD7_9HYPH</name>
<dbReference type="AlphaFoldDB" id="A0A0J6UMD7"/>
<gene>
    <name evidence="2" type="ORF">VQ03_30730</name>
</gene>
<dbReference type="PANTHER" id="PTHR36512:SF3">
    <property type="entry name" value="BLR5678 PROTEIN"/>
    <property type="match status" value="1"/>
</dbReference>